<organism evidence="2 3">
    <name type="scientific">Anthostomella pinea</name>
    <dbReference type="NCBI Taxonomy" id="933095"/>
    <lineage>
        <taxon>Eukaryota</taxon>
        <taxon>Fungi</taxon>
        <taxon>Dikarya</taxon>
        <taxon>Ascomycota</taxon>
        <taxon>Pezizomycotina</taxon>
        <taxon>Sordariomycetes</taxon>
        <taxon>Xylariomycetidae</taxon>
        <taxon>Xylariales</taxon>
        <taxon>Xylariaceae</taxon>
        <taxon>Anthostomella</taxon>
    </lineage>
</organism>
<proteinExistence type="predicted"/>
<name>A0AAI8VSE2_9PEZI</name>
<evidence type="ECO:0000313" key="3">
    <source>
        <dbReference type="Proteomes" id="UP001295740"/>
    </source>
</evidence>
<feature type="compositionally biased region" description="Basic and acidic residues" evidence="1">
    <location>
        <begin position="130"/>
        <end position="143"/>
    </location>
</feature>
<sequence length="170" mass="18433">MAASDPPSAQRTASGRLPSQGHLMSRSFSRLQVGIPMRSGQRASPALIGDPARSVLGPARALLQAMGTNEPQKDVQKLRTTVRQLLKMDKEQQNDDAAIAEDEEELPPAASPFAFRGARALSRLTPARLAETKGSERNYRDSMRASTPARTSEEHGSSPHTQSYIIQANN</sequence>
<dbReference type="Proteomes" id="UP001295740">
    <property type="component" value="Unassembled WGS sequence"/>
</dbReference>
<gene>
    <name evidence="2" type="ORF">KHLLAP_LOCUS10080</name>
</gene>
<feature type="region of interest" description="Disordered" evidence="1">
    <location>
        <begin position="89"/>
        <end position="170"/>
    </location>
</feature>
<evidence type="ECO:0000313" key="2">
    <source>
        <dbReference type="EMBL" id="CAJ2509612.1"/>
    </source>
</evidence>
<dbReference type="EMBL" id="CAUWAG010000012">
    <property type="protein sequence ID" value="CAJ2509612.1"/>
    <property type="molecule type" value="Genomic_DNA"/>
</dbReference>
<feature type="region of interest" description="Disordered" evidence="1">
    <location>
        <begin position="1"/>
        <end position="52"/>
    </location>
</feature>
<dbReference type="AlphaFoldDB" id="A0AAI8VSE2"/>
<reference evidence="2" key="1">
    <citation type="submission" date="2023-10" db="EMBL/GenBank/DDBJ databases">
        <authorList>
            <person name="Hackl T."/>
        </authorList>
    </citation>
    <scope>NUCLEOTIDE SEQUENCE</scope>
</reference>
<comment type="caution">
    <text evidence="2">The sequence shown here is derived from an EMBL/GenBank/DDBJ whole genome shotgun (WGS) entry which is preliminary data.</text>
</comment>
<protein>
    <submittedName>
        <fullName evidence="2">Uu.00g146380.m01.CDS01</fullName>
    </submittedName>
</protein>
<feature type="compositionally biased region" description="Polar residues" evidence="1">
    <location>
        <begin position="158"/>
        <end position="170"/>
    </location>
</feature>
<evidence type="ECO:0000256" key="1">
    <source>
        <dbReference type="SAM" id="MobiDB-lite"/>
    </source>
</evidence>
<keyword evidence="3" id="KW-1185">Reference proteome</keyword>
<accession>A0AAI8VSE2</accession>